<dbReference type="InterPro" id="IPR027372">
    <property type="entry name" value="Phytase-like_dom"/>
</dbReference>
<evidence type="ECO:0000259" key="2">
    <source>
        <dbReference type="Pfam" id="PF13449"/>
    </source>
</evidence>
<dbReference type="Pfam" id="PF13449">
    <property type="entry name" value="Phytase-like"/>
    <property type="match status" value="1"/>
</dbReference>
<dbReference type="PIRSF" id="PIRSF031900">
    <property type="entry name" value="UCP031900"/>
    <property type="match status" value="1"/>
</dbReference>
<protein>
    <submittedName>
        <fullName evidence="3">Esterase-like activity of phytase family protein</fullName>
    </submittedName>
</protein>
<dbReference type="InterPro" id="IPR014567">
    <property type="entry name" value="UCP031900"/>
</dbReference>
<reference evidence="3 4" key="1">
    <citation type="submission" date="2018-07" db="EMBL/GenBank/DDBJ databases">
        <title>Venubactetium sediminum gen. nov., sp. nov., isolated from a marine solar saltern.</title>
        <authorList>
            <person name="Wang S."/>
        </authorList>
    </citation>
    <scope>NUCLEOTIDE SEQUENCE [LARGE SCALE GENOMIC DNA]</scope>
    <source>
        <strain evidence="3 4">WD2A32</strain>
    </source>
</reference>
<feature type="domain" description="Phytase-like" evidence="2">
    <location>
        <begin position="70"/>
        <end position="317"/>
    </location>
</feature>
<gene>
    <name evidence="3" type="ORF">DRB17_04470</name>
</gene>
<accession>A0A369TEN4</accession>
<keyword evidence="1" id="KW-0732">Signal</keyword>
<proteinExistence type="predicted"/>
<name>A0A369TEN4_9PROT</name>
<evidence type="ECO:0000313" key="4">
    <source>
        <dbReference type="Proteomes" id="UP000253941"/>
    </source>
</evidence>
<dbReference type="SUPFAM" id="SSF63829">
    <property type="entry name" value="Calcium-dependent phosphotriesterase"/>
    <property type="match status" value="1"/>
</dbReference>
<sequence length="332" mass="35873">MNAMRLLRAAGTSLILVVFACTLAPHQATSRGPLDLRSTAVQLDPERPDVVRAGKLIWRGGLVLRADHADFGGLSGLVLSQDGMRMVAIGDKGSWVEAALTYDSAGKLSGVGDAIIDGYRDPAGKTVHTASDRDAEGLTRLADGSLLVAFEQRHRLWRYPAGPHPLAQPAEPVPAPDRLMEAPHNKGAEALARLADGRLLMLIEGLESGEHRLGFLRNQDGWTEVAYPREDGFQPTAAAQLPDGDLLVLERQFSILTGFRTRIRRIPLARIEPGSLLTGPVIAAFRPPLIADNFEGLAARRGPAGQTLVYVLSDDNFNGMQRNLLLMFALSD</sequence>
<keyword evidence="4" id="KW-1185">Reference proteome</keyword>
<dbReference type="Proteomes" id="UP000253941">
    <property type="component" value="Unassembled WGS sequence"/>
</dbReference>
<comment type="caution">
    <text evidence="3">The sequence shown here is derived from an EMBL/GenBank/DDBJ whole genome shotgun (WGS) entry which is preliminary data.</text>
</comment>
<evidence type="ECO:0000313" key="3">
    <source>
        <dbReference type="EMBL" id="RDD63034.1"/>
    </source>
</evidence>
<evidence type="ECO:0000256" key="1">
    <source>
        <dbReference type="SAM" id="SignalP"/>
    </source>
</evidence>
<organism evidence="3 4">
    <name type="scientific">Ferruginivarius sediminum</name>
    <dbReference type="NCBI Taxonomy" id="2661937"/>
    <lineage>
        <taxon>Bacteria</taxon>
        <taxon>Pseudomonadati</taxon>
        <taxon>Pseudomonadota</taxon>
        <taxon>Alphaproteobacteria</taxon>
        <taxon>Rhodospirillales</taxon>
        <taxon>Rhodospirillaceae</taxon>
        <taxon>Ferruginivarius</taxon>
    </lineage>
</organism>
<feature type="signal peptide" evidence="1">
    <location>
        <begin position="1"/>
        <end position="20"/>
    </location>
</feature>
<dbReference type="AlphaFoldDB" id="A0A369TEN4"/>
<dbReference type="RefSeq" id="WP_114580985.1">
    <property type="nucleotide sequence ID" value="NZ_QPMH01000003.1"/>
</dbReference>
<feature type="chain" id="PRO_5016695690" evidence="1">
    <location>
        <begin position="21"/>
        <end position="332"/>
    </location>
</feature>
<dbReference type="PROSITE" id="PS51257">
    <property type="entry name" value="PROKAR_LIPOPROTEIN"/>
    <property type="match status" value="1"/>
</dbReference>
<dbReference type="EMBL" id="QPMH01000003">
    <property type="protein sequence ID" value="RDD63034.1"/>
    <property type="molecule type" value="Genomic_DNA"/>
</dbReference>